<sequence>MGYIAFIDGSGWTVELDDNGAHLVKSIIKCEACGDDRVFKDGTCFRCHELINRDAL</sequence>
<evidence type="ECO:0000313" key="1">
    <source>
        <dbReference type="EMBL" id="CAB4167370.1"/>
    </source>
</evidence>
<name>A0A6J5P644_9CAUD</name>
<proteinExistence type="predicted"/>
<reference evidence="1" key="1">
    <citation type="submission" date="2020-04" db="EMBL/GenBank/DDBJ databases">
        <authorList>
            <person name="Chiriac C."/>
            <person name="Salcher M."/>
            <person name="Ghai R."/>
            <person name="Kavagutti S V."/>
        </authorList>
    </citation>
    <scope>NUCLEOTIDE SEQUENCE</scope>
</reference>
<protein>
    <submittedName>
        <fullName evidence="1">Uncharacterized protein</fullName>
    </submittedName>
</protein>
<gene>
    <name evidence="1" type="ORF">UFOVP865_19</name>
</gene>
<organism evidence="1">
    <name type="scientific">uncultured Caudovirales phage</name>
    <dbReference type="NCBI Taxonomy" id="2100421"/>
    <lineage>
        <taxon>Viruses</taxon>
        <taxon>Duplodnaviria</taxon>
        <taxon>Heunggongvirae</taxon>
        <taxon>Uroviricota</taxon>
        <taxon>Caudoviricetes</taxon>
        <taxon>Peduoviridae</taxon>
        <taxon>Maltschvirus</taxon>
        <taxon>Maltschvirus maltsch</taxon>
    </lineage>
</organism>
<accession>A0A6J5P644</accession>
<dbReference type="EMBL" id="LR796807">
    <property type="protein sequence ID" value="CAB4167370.1"/>
    <property type="molecule type" value="Genomic_DNA"/>
</dbReference>